<dbReference type="AlphaFoldDB" id="A0A516SAJ1"/>
<gene>
    <name evidence="1" type="ORF">FNU76_01155</name>
</gene>
<dbReference type="Proteomes" id="UP000317550">
    <property type="component" value="Chromosome"/>
</dbReference>
<sequence length="121" mass="14242">MDLQIERQLERFFVLMGFPNVRIETKMEFWLPPFRLFVEVRNRRISLSVAISVSPVGSMAQLRQALMLCIPERTMGVPMRAFLISNWLVLSCHLPEGMDESRWLRLYRIQCKLLQNVVSES</sequence>
<dbReference type="KEGG" id="cari:FNU76_01155"/>
<reference evidence="2" key="1">
    <citation type="submission" date="2019-07" db="EMBL/GenBank/DDBJ databases">
        <title>Chitinimonas sp. nov., isolated from Ny-Alesund, arctica soil.</title>
        <authorList>
            <person name="Xu Q."/>
            <person name="Peng F."/>
        </authorList>
    </citation>
    <scope>NUCLEOTIDE SEQUENCE [LARGE SCALE GENOMIC DNA]</scope>
    <source>
        <strain evidence="2">R3-44</strain>
    </source>
</reference>
<dbReference type="EMBL" id="CP041730">
    <property type="protein sequence ID" value="QDQ25068.1"/>
    <property type="molecule type" value="Genomic_DNA"/>
</dbReference>
<dbReference type="RefSeq" id="WP_143855993.1">
    <property type="nucleotide sequence ID" value="NZ_CP041730.1"/>
</dbReference>
<evidence type="ECO:0000313" key="2">
    <source>
        <dbReference type="Proteomes" id="UP000317550"/>
    </source>
</evidence>
<proteinExistence type="predicted"/>
<protein>
    <recommendedName>
        <fullName evidence="3">Type III secretion chaperone SycN</fullName>
    </recommendedName>
</protein>
<organism evidence="1 2">
    <name type="scientific">Chitinimonas arctica</name>
    <dbReference type="NCBI Taxonomy" id="2594795"/>
    <lineage>
        <taxon>Bacteria</taxon>
        <taxon>Pseudomonadati</taxon>
        <taxon>Pseudomonadota</taxon>
        <taxon>Betaproteobacteria</taxon>
        <taxon>Neisseriales</taxon>
        <taxon>Chitinibacteraceae</taxon>
        <taxon>Chitinimonas</taxon>
    </lineage>
</organism>
<keyword evidence="2" id="KW-1185">Reference proteome</keyword>
<accession>A0A516SAJ1</accession>
<evidence type="ECO:0000313" key="1">
    <source>
        <dbReference type="EMBL" id="QDQ25068.1"/>
    </source>
</evidence>
<evidence type="ECO:0008006" key="3">
    <source>
        <dbReference type="Google" id="ProtNLM"/>
    </source>
</evidence>
<name>A0A516SAJ1_9NEIS</name>
<dbReference type="OrthoDB" id="7067308at2"/>